<evidence type="ECO:0000256" key="5">
    <source>
        <dbReference type="ARBA" id="ARBA00023136"/>
    </source>
</evidence>
<keyword evidence="6" id="KW-0769">Symport</keyword>
<evidence type="ECO:0000256" key="2">
    <source>
        <dbReference type="ARBA" id="ARBA00022448"/>
    </source>
</evidence>
<evidence type="ECO:0000256" key="3">
    <source>
        <dbReference type="ARBA" id="ARBA00022692"/>
    </source>
</evidence>
<dbReference type="RefSeq" id="WP_143895091.1">
    <property type="nucleotide sequence ID" value="NZ_CP041666.1"/>
</dbReference>
<sequence>MENRSQWGTRIGFLMAAMGSAIGLGNIWRFPYTAYDNGGGAFFLPYLFALLTAGIPLLIMEYTIGHKFRGSAPRSYSKMSKGLEWIGWWQVAVSFVISAYYPIIIAWAIMYAYFSFGQQWGDDPTSFFVGDYLQLSDPGVFGSLVPSVLFPLLLVWAIVFFTLGRGVRKGIEVANKIFIPALVVLFIIIVIRAITLPGALDGLEAFFEPNWSSIMDGKVWVAAYGQIFFSLSIAFAIMITYSSYLPKKSDITNNAFITGFANSSFELLAGIGVFAALGFMAFQNGVEVNEVASSGVGLAFMVFPEIISQMPASEFFGVLFFLSLVLAGLSSMISISETYVAGLQEKFNISRGTSILIGGGLAAVASLFFATQGGLNLLDTVDHFINNYGVALSGLFEVVAVAWFVKSLRDFQSHADGISDIKLGFWWRFCLGVITPAVLGVMMLQNLKSEITTNYGDYPIEFLFNYGWVVAIGAMFAGALLTLKKWPNQAAEASKSEDQEVAQ</sequence>
<keyword evidence="2 6" id="KW-0813">Transport</keyword>
<feature type="transmembrane region" description="Helical" evidence="7">
    <location>
        <begin position="220"/>
        <end position="244"/>
    </location>
</feature>
<keyword evidence="9" id="KW-1185">Reference proteome</keyword>
<dbReference type="PROSITE" id="PS00610">
    <property type="entry name" value="NA_NEUROTRAN_SYMP_1"/>
    <property type="match status" value="1"/>
</dbReference>
<dbReference type="NCBIfam" id="NF037979">
    <property type="entry name" value="Na_transp"/>
    <property type="match status" value="1"/>
</dbReference>
<dbReference type="PANTHER" id="PTHR42948">
    <property type="entry name" value="TRANSPORTER"/>
    <property type="match status" value="1"/>
</dbReference>
<evidence type="ECO:0000256" key="1">
    <source>
        <dbReference type="ARBA" id="ARBA00004141"/>
    </source>
</evidence>
<evidence type="ECO:0000256" key="7">
    <source>
        <dbReference type="SAM" id="Phobius"/>
    </source>
</evidence>
<name>A0A516KHX4_9BACI</name>
<accession>A0A516KHX4</accession>
<feature type="transmembrane region" description="Helical" evidence="7">
    <location>
        <begin position="355"/>
        <end position="375"/>
    </location>
</feature>
<dbReference type="Pfam" id="PF00209">
    <property type="entry name" value="SNF"/>
    <property type="match status" value="2"/>
</dbReference>
<feature type="transmembrane region" description="Helical" evidence="7">
    <location>
        <begin position="425"/>
        <end position="444"/>
    </location>
</feature>
<feature type="transmembrane region" description="Helical" evidence="7">
    <location>
        <begin position="177"/>
        <end position="200"/>
    </location>
</feature>
<feature type="transmembrane region" description="Helical" evidence="7">
    <location>
        <begin position="464"/>
        <end position="483"/>
    </location>
</feature>
<evidence type="ECO:0000256" key="4">
    <source>
        <dbReference type="ARBA" id="ARBA00022989"/>
    </source>
</evidence>
<organism evidence="8 9">
    <name type="scientific">Radiobacillus deserti</name>
    <dbReference type="NCBI Taxonomy" id="2594883"/>
    <lineage>
        <taxon>Bacteria</taxon>
        <taxon>Bacillati</taxon>
        <taxon>Bacillota</taxon>
        <taxon>Bacilli</taxon>
        <taxon>Bacillales</taxon>
        <taxon>Bacillaceae</taxon>
        <taxon>Radiobacillus</taxon>
    </lineage>
</organism>
<proteinExistence type="inferred from homology"/>
<dbReference type="GO" id="GO:0016020">
    <property type="term" value="C:membrane"/>
    <property type="evidence" value="ECO:0007669"/>
    <property type="project" value="UniProtKB-SubCell"/>
</dbReference>
<dbReference type="PROSITE" id="PS50267">
    <property type="entry name" value="NA_NEUROTRAN_SYMP_3"/>
    <property type="match status" value="1"/>
</dbReference>
<comment type="similarity">
    <text evidence="6">Belongs to the sodium:neurotransmitter symporter (SNF) (TC 2.A.22) family.</text>
</comment>
<feature type="transmembrane region" description="Helical" evidence="7">
    <location>
        <begin position="85"/>
        <end position="114"/>
    </location>
</feature>
<feature type="transmembrane region" description="Helical" evidence="7">
    <location>
        <begin position="12"/>
        <end position="31"/>
    </location>
</feature>
<feature type="transmembrane region" description="Helical" evidence="7">
    <location>
        <begin position="315"/>
        <end position="335"/>
    </location>
</feature>
<dbReference type="InterPro" id="IPR000175">
    <property type="entry name" value="Na/ntran_symport"/>
</dbReference>
<gene>
    <name evidence="8" type="ORF">FN924_12820</name>
</gene>
<evidence type="ECO:0000256" key="6">
    <source>
        <dbReference type="RuleBase" id="RU003732"/>
    </source>
</evidence>
<feature type="transmembrane region" description="Helical" evidence="7">
    <location>
        <begin position="43"/>
        <end position="64"/>
    </location>
</feature>
<dbReference type="PANTHER" id="PTHR42948:SF1">
    <property type="entry name" value="TRANSPORTER"/>
    <property type="match status" value="1"/>
</dbReference>
<reference evidence="8 9" key="1">
    <citation type="submission" date="2019-07" db="EMBL/GenBank/DDBJ databases">
        <authorList>
            <person name="Li J."/>
        </authorList>
    </citation>
    <scope>NUCLEOTIDE SEQUENCE [LARGE SCALE GENOMIC DNA]</scope>
    <source>
        <strain evidence="8 9">TKL69</strain>
    </source>
</reference>
<dbReference type="CDD" id="cd10334">
    <property type="entry name" value="SLC6sbd_u1"/>
    <property type="match status" value="1"/>
</dbReference>
<dbReference type="SUPFAM" id="SSF161070">
    <property type="entry name" value="SNF-like"/>
    <property type="match status" value="1"/>
</dbReference>
<keyword evidence="5 7" id="KW-0472">Membrane</keyword>
<dbReference type="PRINTS" id="PR00176">
    <property type="entry name" value="NANEUSMPORT"/>
</dbReference>
<comment type="subcellular location">
    <subcellularLocation>
        <location evidence="1">Membrane</location>
        <topology evidence="1">Multi-pass membrane protein</topology>
    </subcellularLocation>
</comment>
<dbReference type="OrthoDB" id="9762833at2"/>
<keyword evidence="3 6" id="KW-0812">Transmembrane</keyword>
<feature type="transmembrane region" description="Helical" evidence="7">
    <location>
        <begin position="387"/>
        <end position="405"/>
    </location>
</feature>
<dbReference type="InterPro" id="IPR037272">
    <property type="entry name" value="SNS_sf"/>
</dbReference>
<dbReference type="AlphaFoldDB" id="A0A516KHX4"/>
<feature type="transmembrane region" description="Helical" evidence="7">
    <location>
        <begin position="256"/>
        <end position="282"/>
    </location>
</feature>
<dbReference type="Proteomes" id="UP000315215">
    <property type="component" value="Chromosome"/>
</dbReference>
<protein>
    <recommendedName>
        <fullName evidence="6">Transporter</fullName>
    </recommendedName>
</protein>
<evidence type="ECO:0000313" key="9">
    <source>
        <dbReference type="Proteomes" id="UP000315215"/>
    </source>
</evidence>
<dbReference type="KEGG" id="aqt:FN924_12820"/>
<dbReference type="EMBL" id="CP041666">
    <property type="protein sequence ID" value="QDP40993.1"/>
    <property type="molecule type" value="Genomic_DNA"/>
</dbReference>
<evidence type="ECO:0000313" key="8">
    <source>
        <dbReference type="EMBL" id="QDP40993.1"/>
    </source>
</evidence>
<dbReference type="GO" id="GO:0015293">
    <property type="term" value="F:symporter activity"/>
    <property type="evidence" value="ECO:0007669"/>
    <property type="project" value="UniProtKB-KW"/>
</dbReference>
<feature type="transmembrane region" description="Helical" evidence="7">
    <location>
        <begin position="144"/>
        <end position="165"/>
    </location>
</feature>
<keyword evidence="4 7" id="KW-1133">Transmembrane helix</keyword>